<name>A0ABX6HCL4_9PSED</name>
<sequence>MEGQVLENYFDCLDVGAQEEVRQLAVDLGWSLQKATQEYLKTAKSLAVVSSVSRMNRKAPVLEIVQGTTPKKGLKRDE</sequence>
<proteinExistence type="predicted"/>
<organism evidence="1 2">
    <name type="scientific">Pseudomonas asturiensis</name>
    <dbReference type="NCBI Taxonomy" id="1190415"/>
    <lineage>
        <taxon>Bacteria</taxon>
        <taxon>Pseudomonadati</taxon>
        <taxon>Pseudomonadota</taxon>
        <taxon>Gammaproteobacteria</taxon>
        <taxon>Pseudomonadales</taxon>
        <taxon>Pseudomonadaceae</taxon>
        <taxon>Pseudomonas</taxon>
    </lineage>
</organism>
<reference evidence="1 2" key="1">
    <citation type="journal article" date="2014" name="Genome Announc.">
        <title>Draft Genome Sequences of a Phylogenetically Diverse Suite of Pseudomonas syringae Strains from Multiple Source Populations.</title>
        <authorList>
            <person name="Baltrus D.A."/>
            <person name="Yourstone S."/>
            <person name="Lind A."/>
            <person name="Guilbaud C."/>
            <person name="Sands D.C."/>
            <person name="Jones C.D."/>
            <person name="Morris C.E."/>
            <person name="Dangl J.L."/>
        </authorList>
    </citation>
    <scope>NUCLEOTIDE SEQUENCE [LARGE SCALE GENOMIC DNA]</scope>
    <source>
        <strain evidence="1 2">CC1524</strain>
    </source>
</reference>
<dbReference type="Proteomes" id="UP000464644">
    <property type="component" value="Chromosome"/>
</dbReference>
<keyword evidence="2" id="KW-1185">Reference proteome</keyword>
<gene>
    <name evidence="1" type="ORF">N015_13195</name>
</gene>
<evidence type="ECO:0000313" key="2">
    <source>
        <dbReference type="Proteomes" id="UP000464644"/>
    </source>
</evidence>
<evidence type="ECO:0000313" key="1">
    <source>
        <dbReference type="EMBL" id="QHF03310.1"/>
    </source>
</evidence>
<protein>
    <submittedName>
        <fullName evidence="1">Uncharacterized protein</fullName>
    </submittedName>
</protein>
<dbReference type="EMBL" id="CP047265">
    <property type="protein sequence ID" value="QHF03310.1"/>
    <property type="molecule type" value="Genomic_DNA"/>
</dbReference>
<accession>A0ABX6HCL4</accession>